<name>A0ABX9MAR8_9FIRM</name>
<evidence type="ECO:0000259" key="3">
    <source>
        <dbReference type="Pfam" id="PF00892"/>
    </source>
</evidence>
<keyword evidence="5" id="KW-1185">Reference proteome</keyword>
<keyword evidence="2" id="KW-0812">Transmembrane</keyword>
<dbReference type="SUPFAM" id="SSF103481">
    <property type="entry name" value="Multidrug resistance efflux transporter EmrE"/>
    <property type="match status" value="1"/>
</dbReference>
<feature type="transmembrane region" description="Helical" evidence="2">
    <location>
        <begin position="36"/>
        <end position="57"/>
    </location>
</feature>
<gene>
    <name evidence="4" type="ORF">DX915_04185</name>
</gene>
<dbReference type="EMBL" id="QWKU01000001">
    <property type="protein sequence ID" value="RID94706.1"/>
    <property type="molecule type" value="Genomic_DNA"/>
</dbReference>
<dbReference type="InterPro" id="IPR000620">
    <property type="entry name" value="EamA_dom"/>
</dbReference>
<feature type="transmembrane region" description="Helical" evidence="2">
    <location>
        <begin position="100"/>
        <end position="120"/>
    </location>
</feature>
<dbReference type="Pfam" id="PF00892">
    <property type="entry name" value="EamA"/>
    <property type="match status" value="1"/>
</dbReference>
<comment type="caution">
    <text evidence="4">The sequence shown here is derived from an EMBL/GenBank/DDBJ whole genome shotgun (WGS) entry which is preliminary data.</text>
</comment>
<evidence type="ECO:0000313" key="4">
    <source>
        <dbReference type="EMBL" id="RID94706.1"/>
    </source>
</evidence>
<dbReference type="InterPro" id="IPR037185">
    <property type="entry name" value="EmrE-like"/>
</dbReference>
<dbReference type="Proteomes" id="UP000266262">
    <property type="component" value="Unassembled WGS sequence"/>
</dbReference>
<feature type="transmembrane region" description="Helical" evidence="2">
    <location>
        <begin position="73"/>
        <end position="94"/>
    </location>
</feature>
<accession>A0ABX9MAR8</accession>
<protein>
    <recommendedName>
        <fullName evidence="3">EamA domain-containing protein</fullName>
    </recommendedName>
</protein>
<sequence>MMKNKGIYYGSLLLVVVANVGYHLSSRSIPAQGNQFLGVGFAYIIAFLVCMICVILFKKPILKEDLKQTSKRYLFFGLFVPGLEAGFILMYHHGWQVSQGALVADILTSAILATIGILYFGDRLGTRSIVGIILCFIGVILAAV</sequence>
<organism evidence="4 5">
    <name type="scientific">Dialister pneumosintes</name>
    <dbReference type="NCBI Taxonomy" id="39950"/>
    <lineage>
        <taxon>Bacteria</taxon>
        <taxon>Bacillati</taxon>
        <taxon>Bacillota</taxon>
        <taxon>Negativicutes</taxon>
        <taxon>Veillonellales</taxon>
        <taxon>Veillonellaceae</taxon>
        <taxon>Dialister</taxon>
    </lineage>
</organism>
<feature type="transmembrane region" description="Helical" evidence="2">
    <location>
        <begin position="7"/>
        <end position="24"/>
    </location>
</feature>
<evidence type="ECO:0000256" key="1">
    <source>
        <dbReference type="ARBA" id="ARBA00007362"/>
    </source>
</evidence>
<comment type="similarity">
    <text evidence="1">Belongs to the EamA transporter family.</text>
</comment>
<proteinExistence type="inferred from homology"/>
<feature type="domain" description="EamA" evidence="3">
    <location>
        <begin position="12"/>
        <end position="142"/>
    </location>
</feature>
<reference evidence="4 5" key="1">
    <citation type="submission" date="2018-08" db="EMBL/GenBank/DDBJ databases">
        <title>Draft genome sequence of Dialister pneumosintes KCOM 1685.</title>
        <authorList>
            <person name="Kook J.-K."/>
            <person name="Park S.-N."/>
            <person name="Lim Y.K."/>
        </authorList>
    </citation>
    <scope>NUCLEOTIDE SEQUENCE [LARGE SCALE GENOMIC DNA]</scope>
    <source>
        <strain evidence="4 5">KCOM 1685</strain>
    </source>
</reference>
<evidence type="ECO:0000313" key="5">
    <source>
        <dbReference type="Proteomes" id="UP000266262"/>
    </source>
</evidence>
<keyword evidence="2" id="KW-0472">Membrane</keyword>
<keyword evidence="2" id="KW-1133">Transmembrane helix</keyword>
<feature type="transmembrane region" description="Helical" evidence="2">
    <location>
        <begin position="127"/>
        <end position="143"/>
    </location>
</feature>
<evidence type="ECO:0000256" key="2">
    <source>
        <dbReference type="SAM" id="Phobius"/>
    </source>
</evidence>